<feature type="domain" description="DUF4126" evidence="2">
    <location>
        <begin position="8"/>
        <end position="178"/>
    </location>
</feature>
<organism evidence="3 4">
    <name type="scientific">Larkinella punicea</name>
    <dbReference type="NCBI Taxonomy" id="2315727"/>
    <lineage>
        <taxon>Bacteria</taxon>
        <taxon>Pseudomonadati</taxon>
        <taxon>Bacteroidota</taxon>
        <taxon>Cytophagia</taxon>
        <taxon>Cytophagales</taxon>
        <taxon>Spirosomataceae</taxon>
        <taxon>Larkinella</taxon>
    </lineage>
</organism>
<protein>
    <submittedName>
        <fullName evidence="3">DUF4126 domain-containing protein</fullName>
    </submittedName>
</protein>
<sequence length="189" mass="19894">MEWILSFCLGIALSACCGFRIFVPMLVASLAVKVGWIAVTPGFEWLGTWTAFFLLATATLIEIGAYYIPWLDNALDTVATPVAFVAGAILTTSFVAIDEPVLKWGLGIIAGGGTAGLIQAGTSLLRIGSTATTGGLGNPVVASVENVASFGLSLMAVFLPLLAAFVVLAIFVFITRLMVTRKRQPRQPV</sequence>
<name>A0A368JEH2_9BACT</name>
<proteinExistence type="predicted"/>
<feature type="transmembrane region" description="Helical" evidence="1">
    <location>
        <begin position="75"/>
        <end position="97"/>
    </location>
</feature>
<keyword evidence="1" id="KW-1133">Transmembrane helix</keyword>
<dbReference type="OrthoDB" id="288613at2"/>
<dbReference type="RefSeq" id="WP_114409472.1">
    <property type="nucleotide sequence ID" value="NZ_QOWE01000031.1"/>
</dbReference>
<evidence type="ECO:0000259" key="2">
    <source>
        <dbReference type="Pfam" id="PF13548"/>
    </source>
</evidence>
<feature type="transmembrane region" description="Helical" evidence="1">
    <location>
        <begin position="45"/>
        <end position="68"/>
    </location>
</feature>
<evidence type="ECO:0000313" key="4">
    <source>
        <dbReference type="Proteomes" id="UP000253383"/>
    </source>
</evidence>
<dbReference type="Pfam" id="PF13548">
    <property type="entry name" value="DUF4126"/>
    <property type="match status" value="1"/>
</dbReference>
<keyword evidence="4" id="KW-1185">Reference proteome</keyword>
<dbReference type="AlphaFoldDB" id="A0A368JEH2"/>
<comment type="caution">
    <text evidence="3">The sequence shown here is derived from an EMBL/GenBank/DDBJ whole genome shotgun (WGS) entry which is preliminary data.</text>
</comment>
<dbReference type="Proteomes" id="UP000253383">
    <property type="component" value="Unassembled WGS sequence"/>
</dbReference>
<accession>A0A368JEH2</accession>
<dbReference type="InterPro" id="IPR025196">
    <property type="entry name" value="DUF4126"/>
</dbReference>
<reference evidence="3 4" key="1">
    <citation type="submission" date="2018-07" db="EMBL/GenBank/DDBJ databases">
        <title>Genome analysis of Larkinella rosea.</title>
        <authorList>
            <person name="Zhou Z."/>
            <person name="Wang G."/>
        </authorList>
    </citation>
    <scope>NUCLEOTIDE SEQUENCE [LARGE SCALE GENOMIC DNA]</scope>
    <source>
        <strain evidence="4">zzj9</strain>
    </source>
</reference>
<feature type="transmembrane region" description="Helical" evidence="1">
    <location>
        <begin position="150"/>
        <end position="174"/>
    </location>
</feature>
<keyword evidence="1" id="KW-0472">Membrane</keyword>
<evidence type="ECO:0000313" key="3">
    <source>
        <dbReference type="EMBL" id="RCR66080.1"/>
    </source>
</evidence>
<dbReference type="EMBL" id="QOWE01000031">
    <property type="protein sequence ID" value="RCR66080.1"/>
    <property type="molecule type" value="Genomic_DNA"/>
</dbReference>
<evidence type="ECO:0000256" key="1">
    <source>
        <dbReference type="SAM" id="Phobius"/>
    </source>
</evidence>
<gene>
    <name evidence="3" type="ORF">DUE52_28350</name>
</gene>
<keyword evidence="1" id="KW-0812">Transmembrane</keyword>